<evidence type="ECO:0000256" key="13">
    <source>
        <dbReference type="ARBA" id="ARBA00048493"/>
    </source>
</evidence>
<dbReference type="InterPro" id="IPR029044">
    <property type="entry name" value="Nucleotide-diphossugar_trans"/>
</dbReference>
<keyword evidence="8 16" id="KW-0808">Transferase</keyword>
<evidence type="ECO:0000256" key="3">
    <source>
        <dbReference type="ARBA" id="ARBA00007707"/>
    </source>
</evidence>
<dbReference type="EC" id="2.7.7.23" evidence="6"/>
<dbReference type="EnsemblBacteria" id="CAI50419">
    <property type="protein sequence ID" value="CAI50419"/>
    <property type="gene ID" value="NP_4656A"/>
</dbReference>
<dbReference type="PANTHER" id="PTHR43584">
    <property type="entry name" value="NUCLEOTIDYL TRANSFERASE"/>
    <property type="match status" value="1"/>
</dbReference>
<comment type="pathway">
    <text evidence="1">Nucleotide-sugar biosynthesis; UDP-N-acetyl-alpha-D-glucosamine biosynthesis; N-acetyl-alpha-D-glucosamine 1-phosphate from alpha-D-glucosamine 6-phosphate (route II): step 2/2.</text>
</comment>
<dbReference type="GO" id="GO:0003977">
    <property type="term" value="F:UDP-N-acetylglucosamine diphosphorylase activity"/>
    <property type="evidence" value="ECO:0007669"/>
    <property type="project" value="UniProtKB-EC"/>
</dbReference>
<dbReference type="HOGENOM" id="CLU_029499_0_1_2"/>
<evidence type="ECO:0000256" key="12">
    <source>
        <dbReference type="ARBA" id="ARBA00048247"/>
    </source>
</evidence>
<dbReference type="KEGG" id="nph:NP_4656A"/>
<evidence type="ECO:0000313" key="17">
    <source>
        <dbReference type="Proteomes" id="UP000002698"/>
    </source>
</evidence>
<dbReference type="CDD" id="cd05636">
    <property type="entry name" value="LbH_G1P_TT_C_like"/>
    <property type="match status" value="1"/>
</dbReference>
<evidence type="ECO:0000259" key="15">
    <source>
        <dbReference type="Pfam" id="PF25087"/>
    </source>
</evidence>
<dbReference type="PANTHER" id="PTHR43584:SF8">
    <property type="entry name" value="N-ACETYLMURAMATE ALPHA-1-PHOSPHATE URIDYLYLTRANSFERASE"/>
    <property type="match status" value="1"/>
</dbReference>
<accession>A0A1U7EYT9</accession>
<comment type="similarity">
    <text evidence="4">In the N-terminal section; belongs to the N-acetylglucosamine-1-phosphate uridyltransferase family.</text>
</comment>
<gene>
    <name evidence="16" type="primary">graD2</name>
    <name evidence="16" type="ordered locus">NP_4656A</name>
</gene>
<dbReference type="SUPFAM" id="SSF51161">
    <property type="entry name" value="Trimeric LpxA-like enzymes"/>
    <property type="match status" value="1"/>
</dbReference>
<dbReference type="AlphaFoldDB" id="A0A1U7EYT9"/>
<evidence type="ECO:0000313" key="16">
    <source>
        <dbReference type="EMBL" id="CAI50419.1"/>
    </source>
</evidence>
<dbReference type="InterPro" id="IPR050065">
    <property type="entry name" value="GlmU-like"/>
</dbReference>
<dbReference type="Pfam" id="PF25087">
    <property type="entry name" value="GMPPB_C"/>
    <property type="match status" value="1"/>
</dbReference>
<dbReference type="RefSeq" id="WP_011324033.1">
    <property type="nucleotide sequence ID" value="NC_007426.1"/>
</dbReference>
<dbReference type="SUPFAM" id="SSF53448">
    <property type="entry name" value="Nucleotide-diphospho-sugar transferases"/>
    <property type="match status" value="1"/>
</dbReference>
<evidence type="ECO:0000256" key="2">
    <source>
        <dbReference type="ARBA" id="ARBA00005208"/>
    </source>
</evidence>
<dbReference type="Pfam" id="PF00483">
    <property type="entry name" value="NTP_transferase"/>
    <property type="match status" value="1"/>
</dbReference>
<dbReference type="STRING" id="348780.NP_4656A"/>
<evidence type="ECO:0000256" key="4">
    <source>
        <dbReference type="ARBA" id="ARBA00007947"/>
    </source>
</evidence>
<evidence type="ECO:0000256" key="5">
    <source>
        <dbReference type="ARBA" id="ARBA00012225"/>
    </source>
</evidence>
<evidence type="ECO:0000256" key="8">
    <source>
        <dbReference type="ARBA" id="ARBA00022679"/>
    </source>
</evidence>
<evidence type="ECO:0000256" key="11">
    <source>
        <dbReference type="ARBA" id="ARBA00023315"/>
    </source>
</evidence>
<evidence type="ECO:0000256" key="7">
    <source>
        <dbReference type="ARBA" id="ARBA00013414"/>
    </source>
</evidence>
<keyword evidence="9 16" id="KW-0548">Nucleotidyltransferase</keyword>
<evidence type="ECO:0000256" key="1">
    <source>
        <dbReference type="ARBA" id="ARBA00005166"/>
    </source>
</evidence>
<proteinExistence type="inferred from homology"/>
<dbReference type="EC" id="2.3.1.157" evidence="5"/>
<dbReference type="NCBIfam" id="TIGR03992">
    <property type="entry name" value="Arch_glmU"/>
    <property type="match status" value="1"/>
</dbReference>
<dbReference type="OrthoDB" id="15372at2157"/>
<comment type="catalytic activity">
    <reaction evidence="13">
        <text>N-acetyl-alpha-D-glucosamine 1-phosphate + UTP + H(+) = UDP-N-acetyl-alpha-D-glucosamine + diphosphate</text>
        <dbReference type="Rhea" id="RHEA:13509"/>
        <dbReference type="ChEBI" id="CHEBI:15378"/>
        <dbReference type="ChEBI" id="CHEBI:33019"/>
        <dbReference type="ChEBI" id="CHEBI:46398"/>
        <dbReference type="ChEBI" id="CHEBI:57705"/>
        <dbReference type="ChEBI" id="CHEBI:57776"/>
        <dbReference type="EC" id="2.7.7.23"/>
    </reaction>
</comment>
<dbReference type="InterPro" id="IPR023915">
    <property type="entry name" value="Bifunctiontional_GlmU_arc-type"/>
</dbReference>
<name>A0A1U7EYT9_NATPD</name>
<dbReference type="EMBL" id="CR936257">
    <property type="protein sequence ID" value="CAI50419.1"/>
    <property type="molecule type" value="Genomic_DNA"/>
</dbReference>
<keyword evidence="10" id="KW-0511">Multifunctional enzyme</keyword>
<dbReference type="InterPro" id="IPR056729">
    <property type="entry name" value="GMPPB_C"/>
</dbReference>
<dbReference type="Gene3D" id="2.160.10.10">
    <property type="entry name" value="Hexapeptide repeat proteins"/>
    <property type="match status" value="1"/>
</dbReference>
<dbReference type="CDD" id="cd04181">
    <property type="entry name" value="NTP_transferase"/>
    <property type="match status" value="1"/>
</dbReference>
<evidence type="ECO:0000256" key="9">
    <source>
        <dbReference type="ARBA" id="ARBA00022695"/>
    </source>
</evidence>
<feature type="domain" description="Mannose-1-phosphate guanyltransferase C-terminal" evidence="15">
    <location>
        <begin position="262"/>
        <end position="353"/>
    </location>
</feature>
<feature type="domain" description="Nucleotidyl transferase" evidence="14">
    <location>
        <begin position="3"/>
        <end position="227"/>
    </location>
</feature>
<reference evidence="16 17" key="1">
    <citation type="journal article" date="2005" name="Genome Res.">
        <title>Living with two extremes: conclusions from the genome sequence of Natronomonas pharaonis.</title>
        <authorList>
            <person name="Falb M."/>
            <person name="Pfeiffer F."/>
            <person name="Palm P."/>
            <person name="Rodewald K."/>
            <person name="Hickmann V."/>
            <person name="Tittor J."/>
            <person name="Oesterhelt D."/>
        </authorList>
    </citation>
    <scope>NUCLEOTIDE SEQUENCE [LARGE SCALE GENOMIC DNA]</scope>
    <source>
        <strain evidence="17">ATCC 35678 / DSM 2160 / CIP 103997 / JCM 8858 / NBRC 14720 / NCIMB 2260 / Gabara</strain>
    </source>
</reference>
<dbReference type="GeneID" id="3702771"/>
<dbReference type="Proteomes" id="UP000002698">
    <property type="component" value="Chromosome"/>
</dbReference>
<evidence type="ECO:0000259" key="14">
    <source>
        <dbReference type="Pfam" id="PF00483"/>
    </source>
</evidence>
<keyword evidence="11" id="KW-0012">Acyltransferase</keyword>
<dbReference type="eggNOG" id="arCOG00666">
    <property type="taxonomic scope" value="Archaea"/>
</dbReference>
<organism evidence="16 17">
    <name type="scientific">Natronomonas pharaonis (strain ATCC 35678 / DSM 2160 / CIP 103997 / JCM 8858 / NBRC 14720 / NCIMB 2260 / Gabara)</name>
    <name type="common">Halobacterium pharaonis</name>
    <dbReference type="NCBI Taxonomy" id="348780"/>
    <lineage>
        <taxon>Archaea</taxon>
        <taxon>Methanobacteriati</taxon>
        <taxon>Methanobacteriota</taxon>
        <taxon>Stenosarchaea group</taxon>
        <taxon>Halobacteria</taxon>
        <taxon>Halobacteriales</taxon>
        <taxon>Natronomonadaceae</taxon>
        <taxon>Natronomonas</taxon>
    </lineage>
</organism>
<keyword evidence="17" id="KW-1185">Reference proteome</keyword>
<dbReference type="GO" id="GO:0019134">
    <property type="term" value="F:glucosamine-1-phosphate N-acetyltransferase activity"/>
    <property type="evidence" value="ECO:0007669"/>
    <property type="project" value="UniProtKB-EC"/>
</dbReference>
<comment type="pathway">
    <text evidence="2">Nucleotide-sugar biosynthesis; UDP-N-acetyl-alpha-D-glucosamine biosynthesis; UDP-N-acetyl-alpha-D-glucosamine from N-acetyl-alpha-D-glucosamine 1-phosphate: step 1/1.</text>
</comment>
<sequence length="397" mass="42081">MDAVVIAAGRGTRMRPLTETRPKPLLPVGEASLLERTLSQCVGLVDRFVIVVGYRDDMIRGRIGDNYEGVPVEYVKQTERLGTAHAVEQAADIVSDSFLVLNGDVVCDKPLLRQLADADGHAMATTTVSDPTSYGVVETEAGAVSALYEKPDDPPTDRINVGIYAFEPSVFEAIAATAESPRGEYELTDAIERLIDAGERVTTVDYDGAWIDVGRPWELLEATTATLDGLETRLAGTVEEGAHLHGPVVVQEGARVRSGAYIEGPVVIHKGADVGPNAYVRGATVIGPDVRVGNGVEIKNSVLMAHTAVGHLSYVGDSVLGADVNVGAGTMVANLRHDDESVRVTVKGDRVDTGRRKLGVIVGDRAKTGINTSLNAGVVLGVDARTAPGETVTRDRR</sequence>
<comment type="similarity">
    <text evidence="3">In the C-terminal section; belongs to the transferase hexapeptide repeat family.</text>
</comment>
<protein>
    <recommendedName>
        <fullName evidence="7">Bifunctional protein GlmU</fullName>
        <ecNumber evidence="5">2.3.1.157</ecNumber>
        <ecNumber evidence="6">2.7.7.23</ecNumber>
    </recommendedName>
</protein>
<dbReference type="GO" id="GO:0006048">
    <property type="term" value="P:UDP-N-acetylglucosamine biosynthetic process"/>
    <property type="evidence" value="ECO:0007669"/>
    <property type="project" value="UniProtKB-UniPathway"/>
</dbReference>
<dbReference type="Gene3D" id="3.90.550.10">
    <property type="entry name" value="Spore Coat Polysaccharide Biosynthesis Protein SpsA, Chain A"/>
    <property type="match status" value="1"/>
</dbReference>
<evidence type="ECO:0000256" key="6">
    <source>
        <dbReference type="ARBA" id="ARBA00012457"/>
    </source>
</evidence>
<dbReference type="InterPro" id="IPR011004">
    <property type="entry name" value="Trimer_LpxA-like_sf"/>
</dbReference>
<dbReference type="InterPro" id="IPR005835">
    <property type="entry name" value="NTP_transferase_dom"/>
</dbReference>
<comment type="catalytic activity">
    <reaction evidence="12">
        <text>alpha-D-glucosamine 1-phosphate + acetyl-CoA = N-acetyl-alpha-D-glucosamine 1-phosphate + CoA + H(+)</text>
        <dbReference type="Rhea" id="RHEA:13725"/>
        <dbReference type="ChEBI" id="CHEBI:15378"/>
        <dbReference type="ChEBI" id="CHEBI:57287"/>
        <dbReference type="ChEBI" id="CHEBI:57288"/>
        <dbReference type="ChEBI" id="CHEBI:57776"/>
        <dbReference type="ChEBI" id="CHEBI:58516"/>
        <dbReference type="EC" id="2.3.1.157"/>
    </reaction>
</comment>
<evidence type="ECO:0000256" key="10">
    <source>
        <dbReference type="ARBA" id="ARBA00023268"/>
    </source>
</evidence>
<dbReference type="UniPathway" id="UPA00113">
    <property type="reaction ID" value="UER00532"/>
</dbReference>